<dbReference type="EMBL" id="JACJPW010000008">
    <property type="protein sequence ID" value="MBD2180440.1"/>
    <property type="molecule type" value="Genomic_DNA"/>
</dbReference>
<evidence type="ECO:0000313" key="1">
    <source>
        <dbReference type="EMBL" id="MBD2180440.1"/>
    </source>
</evidence>
<keyword evidence="2" id="KW-1185">Reference proteome</keyword>
<accession>A0A926ZF33</accession>
<reference evidence="1" key="1">
    <citation type="journal article" date="2015" name="ISME J.">
        <title>Draft Genome Sequence of Streptomyces incarnatus NRRL8089, which Produces the Nucleoside Antibiotic Sinefungin.</title>
        <authorList>
            <person name="Oshima K."/>
            <person name="Hattori M."/>
            <person name="Shimizu H."/>
            <person name="Fukuda K."/>
            <person name="Nemoto M."/>
            <person name="Inagaki K."/>
            <person name="Tamura T."/>
        </authorList>
    </citation>
    <scope>NUCLEOTIDE SEQUENCE</scope>
    <source>
        <strain evidence="1">FACHB-1375</strain>
    </source>
</reference>
<comment type="caution">
    <text evidence="1">The sequence shown here is derived from an EMBL/GenBank/DDBJ whole genome shotgun (WGS) entry which is preliminary data.</text>
</comment>
<evidence type="ECO:0000313" key="2">
    <source>
        <dbReference type="Proteomes" id="UP000641646"/>
    </source>
</evidence>
<protein>
    <submittedName>
        <fullName evidence="1">S-layer family protein</fullName>
    </submittedName>
</protein>
<proteinExistence type="predicted"/>
<dbReference type="Proteomes" id="UP000641646">
    <property type="component" value="Unassembled WGS sequence"/>
</dbReference>
<organism evidence="1 2">
    <name type="scientific">Aerosakkonema funiforme FACHB-1375</name>
    <dbReference type="NCBI Taxonomy" id="2949571"/>
    <lineage>
        <taxon>Bacteria</taxon>
        <taxon>Bacillati</taxon>
        <taxon>Cyanobacteriota</taxon>
        <taxon>Cyanophyceae</taxon>
        <taxon>Oscillatoriophycideae</taxon>
        <taxon>Aerosakkonematales</taxon>
        <taxon>Aerosakkonemataceae</taxon>
        <taxon>Aerosakkonema</taxon>
    </lineage>
</organism>
<reference evidence="1" key="2">
    <citation type="submission" date="2020-08" db="EMBL/GenBank/DDBJ databases">
        <authorList>
            <person name="Chen M."/>
            <person name="Teng W."/>
            <person name="Zhao L."/>
            <person name="Hu C."/>
            <person name="Zhou Y."/>
            <person name="Han B."/>
            <person name="Song L."/>
            <person name="Shu W."/>
        </authorList>
    </citation>
    <scope>NUCLEOTIDE SEQUENCE</scope>
    <source>
        <strain evidence="1">FACHB-1375</strain>
    </source>
</reference>
<gene>
    <name evidence="1" type="ORF">H6G03_04840</name>
</gene>
<dbReference type="AlphaFoldDB" id="A0A926ZF33"/>
<sequence>MPSGRIELSSVKDSFVSLTPNLTVGYENVSNFGDIQLSGGARVNTSGIGGGSIRVQAGKVILQSDITAISQQDAPQLQGTVVINTPELDPDDGLFDLPENTVDTTKLIVSACTRSLREGSSFIFIGRGGIPPSPTDPLPDEAVWMDLRPTAAHPENRAKKPISLYQSPPTSPEIVEASGWIIAPDGQVTLTAAAPTVTQPSLNPRSCAVIELE</sequence>
<name>A0A926ZF33_9CYAN</name>
<dbReference type="RefSeq" id="WP_190462633.1">
    <property type="nucleotide sequence ID" value="NZ_JACJPW010000008.1"/>
</dbReference>